<keyword evidence="3" id="KW-1185">Reference proteome</keyword>
<evidence type="ECO:0000256" key="1">
    <source>
        <dbReference type="SAM" id="MobiDB-lite"/>
    </source>
</evidence>
<protein>
    <submittedName>
        <fullName evidence="2">Uncharacterized protein</fullName>
    </submittedName>
</protein>
<proteinExistence type="predicted"/>
<name>A0AAD9PTL7_ACRCE</name>
<dbReference type="AlphaFoldDB" id="A0AAD9PTL7"/>
<organism evidence="2 3">
    <name type="scientific">Acropora cervicornis</name>
    <name type="common">Staghorn coral</name>
    <dbReference type="NCBI Taxonomy" id="6130"/>
    <lineage>
        <taxon>Eukaryota</taxon>
        <taxon>Metazoa</taxon>
        <taxon>Cnidaria</taxon>
        <taxon>Anthozoa</taxon>
        <taxon>Hexacorallia</taxon>
        <taxon>Scleractinia</taxon>
        <taxon>Astrocoeniina</taxon>
        <taxon>Acroporidae</taxon>
        <taxon>Acropora</taxon>
    </lineage>
</organism>
<evidence type="ECO:0000313" key="2">
    <source>
        <dbReference type="EMBL" id="KAK2548872.1"/>
    </source>
</evidence>
<reference evidence="2" key="2">
    <citation type="journal article" date="2023" name="Science">
        <title>Genomic signatures of disease resistance in endangered staghorn corals.</title>
        <authorList>
            <person name="Vollmer S.V."/>
            <person name="Selwyn J.D."/>
            <person name="Despard B.A."/>
            <person name="Roesel C.L."/>
        </authorList>
    </citation>
    <scope>NUCLEOTIDE SEQUENCE</scope>
    <source>
        <strain evidence="2">K2</strain>
    </source>
</reference>
<reference evidence="2" key="1">
    <citation type="journal article" date="2023" name="G3 (Bethesda)">
        <title>Whole genome assembly and annotation of the endangered Caribbean coral Acropora cervicornis.</title>
        <authorList>
            <person name="Selwyn J.D."/>
            <person name="Vollmer S.V."/>
        </authorList>
    </citation>
    <scope>NUCLEOTIDE SEQUENCE</scope>
    <source>
        <strain evidence="2">K2</strain>
    </source>
</reference>
<accession>A0AAD9PTL7</accession>
<evidence type="ECO:0000313" key="3">
    <source>
        <dbReference type="Proteomes" id="UP001249851"/>
    </source>
</evidence>
<sequence>MAASSALTEDDIPGASLQCRSPGMLKNEELRFWLKCRGDTLKGLKTNTQLDASLGLDCGNRRFKTILFSLLFRVEEYIKEGRDQNIVDPDPDSLEQTRSSARDPGVTCMPYEARNNIRGQKADEEKLLATLKELNANMALAQIMTARSDSIPLVETKFGKSTQGSYASYQLAVTEDNFKVFCDITSVPRGNSANHSEHVVTYPRFPLSSQSNEQFEMPADLSEAEKSLLNSLQVDEDKLNDIEIKTRSQAGCPEWKLERKFQFTASNFGQKKEP</sequence>
<comment type="caution">
    <text evidence="2">The sequence shown here is derived from an EMBL/GenBank/DDBJ whole genome shotgun (WGS) entry which is preliminary data.</text>
</comment>
<dbReference type="Proteomes" id="UP001249851">
    <property type="component" value="Unassembled WGS sequence"/>
</dbReference>
<dbReference type="EMBL" id="JARQWQ010000136">
    <property type="protein sequence ID" value="KAK2548872.1"/>
    <property type="molecule type" value="Genomic_DNA"/>
</dbReference>
<feature type="region of interest" description="Disordered" evidence="1">
    <location>
        <begin position="84"/>
        <end position="106"/>
    </location>
</feature>
<gene>
    <name evidence="2" type="ORF">P5673_030789</name>
</gene>